<dbReference type="EMBL" id="JH882248">
    <property type="protein sequence ID" value="ELR50157.1"/>
    <property type="molecule type" value="Genomic_DNA"/>
</dbReference>
<feature type="region of interest" description="Disordered" evidence="1">
    <location>
        <begin position="42"/>
        <end position="70"/>
    </location>
</feature>
<dbReference type="GO" id="GO:0000502">
    <property type="term" value="C:proteasome complex"/>
    <property type="evidence" value="ECO:0007669"/>
    <property type="project" value="UniProtKB-KW"/>
</dbReference>
<keyword evidence="2" id="KW-0647">Proteasome</keyword>
<evidence type="ECO:0000313" key="3">
    <source>
        <dbReference type="Proteomes" id="UP000011080"/>
    </source>
</evidence>
<reference evidence="2 3" key="1">
    <citation type="journal article" date="2012" name="Nat. Genet.">
        <title>The yak genome and adaptation to life at high altitude.</title>
        <authorList>
            <person name="Qiu Q."/>
            <person name="Zhang G."/>
            <person name="Ma T."/>
            <person name="Qian W."/>
            <person name="Wang J."/>
            <person name="Ye Z."/>
            <person name="Cao C."/>
            <person name="Hu Q."/>
            <person name="Kim J."/>
            <person name="Larkin D.M."/>
            <person name="Auvil L."/>
            <person name="Capitanu B."/>
            <person name="Ma J."/>
            <person name="Lewin H.A."/>
            <person name="Qian X."/>
            <person name="Lang Y."/>
            <person name="Zhou R."/>
            <person name="Wang L."/>
            <person name="Wang K."/>
            <person name="Xia J."/>
            <person name="Liao S."/>
            <person name="Pan S."/>
            <person name="Lu X."/>
            <person name="Hou H."/>
            <person name="Wang Y."/>
            <person name="Zang X."/>
            <person name="Yin Y."/>
            <person name="Ma H."/>
            <person name="Zhang J."/>
            <person name="Wang Z."/>
            <person name="Zhang Y."/>
            <person name="Zhang D."/>
            <person name="Yonezawa T."/>
            <person name="Hasegawa M."/>
            <person name="Zhong Y."/>
            <person name="Liu W."/>
            <person name="Zhang Y."/>
            <person name="Huang Z."/>
            <person name="Zhang S."/>
            <person name="Long R."/>
            <person name="Yang H."/>
            <person name="Wang J."/>
            <person name="Lenstra J.A."/>
            <person name="Cooper D.N."/>
            <person name="Wu Y."/>
            <person name="Wang J."/>
            <person name="Shi P."/>
            <person name="Wang J."/>
            <person name="Liu J."/>
        </authorList>
    </citation>
    <scope>NUCLEOTIDE SEQUENCE [LARGE SCALE GENOMIC DNA]</scope>
    <source>
        <strain evidence="3">yakQH1</strain>
    </source>
</reference>
<evidence type="ECO:0000313" key="2">
    <source>
        <dbReference type="EMBL" id="ELR50157.1"/>
    </source>
</evidence>
<evidence type="ECO:0000256" key="1">
    <source>
        <dbReference type="SAM" id="MobiDB-lite"/>
    </source>
</evidence>
<sequence>MDTTEPDKEKRIKKGCRTPELLWVLENLPGLDPKNETIRNTMDSLASEANKDGRKDKKDENKYKDWRKKE</sequence>
<proteinExistence type="predicted"/>
<organism evidence="2 3">
    <name type="scientific">Bos mutus</name>
    <name type="common">wild yak</name>
    <dbReference type="NCBI Taxonomy" id="72004"/>
    <lineage>
        <taxon>Eukaryota</taxon>
        <taxon>Metazoa</taxon>
        <taxon>Chordata</taxon>
        <taxon>Craniata</taxon>
        <taxon>Vertebrata</taxon>
        <taxon>Euteleostomi</taxon>
        <taxon>Mammalia</taxon>
        <taxon>Eutheria</taxon>
        <taxon>Laurasiatheria</taxon>
        <taxon>Artiodactyla</taxon>
        <taxon>Ruminantia</taxon>
        <taxon>Pecora</taxon>
        <taxon>Bovidae</taxon>
        <taxon>Bovinae</taxon>
        <taxon>Bos</taxon>
    </lineage>
</organism>
<dbReference type="AlphaFoldDB" id="L8I4F4"/>
<protein>
    <submittedName>
        <fullName evidence="2">26S proteasome non-ATPase regulatory subunit 4</fullName>
    </submittedName>
</protein>
<gene>
    <name evidence="2" type="ORF">M91_06402</name>
</gene>
<feature type="compositionally biased region" description="Basic and acidic residues" evidence="1">
    <location>
        <begin position="49"/>
        <end position="70"/>
    </location>
</feature>
<name>L8I4F4_9CETA</name>
<dbReference type="Proteomes" id="UP000011080">
    <property type="component" value="Unassembled WGS sequence"/>
</dbReference>
<accession>L8I4F4</accession>